<dbReference type="PROSITE" id="PS50113">
    <property type="entry name" value="PAC"/>
    <property type="match status" value="1"/>
</dbReference>
<dbReference type="Proteomes" id="UP001596432">
    <property type="component" value="Unassembled WGS sequence"/>
</dbReference>
<evidence type="ECO:0000313" key="7">
    <source>
        <dbReference type="EMBL" id="MFC7140127.1"/>
    </source>
</evidence>
<dbReference type="Pfam" id="PF08448">
    <property type="entry name" value="PAS_4"/>
    <property type="match status" value="1"/>
</dbReference>
<keyword evidence="8" id="KW-1185">Reference proteome</keyword>
<feature type="coiled-coil region" evidence="3">
    <location>
        <begin position="700"/>
        <end position="727"/>
    </location>
</feature>
<dbReference type="InterPro" id="IPR003018">
    <property type="entry name" value="GAF"/>
</dbReference>
<dbReference type="CDD" id="cd00130">
    <property type="entry name" value="PAS"/>
    <property type="match status" value="2"/>
</dbReference>
<dbReference type="SUPFAM" id="SSF55781">
    <property type="entry name" value="GAF domain-like"/>
    <property type="match status" value="3"/>
</dbReference>
<dbReference type="SMART" id="SM00091">
    <property type="entry name" value="PAS"/>
    <property type="match status" value="2"/>
</dbReference>
<dbReference type="InterPro" id="IPR013767">
    <property type="entry name" value="PAS_fold"/>
</dbReference>
<proteinExistence type="predicted"/>
<name>A0ABD5XYB7_9EURY</name>
<evidence type="ECO:0000256" key="2">
    <source>
        <dbReference type="ARBA" id="ARBA00023163"/>
    </source>
</evidence>
<evidence type="ECO:0000259" key="5">
    <source>
        <dbReference type="PROSITE" id="PS50112"/>
    </source>
</evidence>
<evidence type="ECO:0000256" key="4">
    <source>
        <dbReference type="SAM" id="MobiDB-lite"/>
    </source>
</evidence>
<reference evidence="7 8" key="1">
    <citation type="journal article" date="2019" name="Int. J. Syst. Evol. Microbiol.">
        <title>The Global Catalogue of Microorganisms (GCM) 10K type strain sequencing project: providing services to taxonomists for standard genome sequencing and annotation.</title>
        <authorList>
            <consortium name="The Broad Institute Genomics Platform"/>
            <consortium name="The Broad Institute Genome Sequencing Center for Infectious Disease"/>
            <person name="Wu L."/>
            <person name="Ma J."/>
        </authorList>
    </citation>
    <scope>NUCLEOTIDE SEQUENCE [LARGE SCALE GENOMIC DNA]</scope>
    <source>
        <strain evidence="7 8">XZYJT29</strain>
    </source>
</reference>
<protein>
    <submittedName>
        <fullName evidence="7">Bacterio-opsin activator domain-containing protein</fullName>
    </submittedName>
</protein>
<evidence type="ECO:0000259" key="6">
    <source>
        <dbReference type="PROSITE" id="PS50113"/>
    </source>
</evidence>
<evidence type="ECO:0000256" key="3">
    <source>
        <dbReference type="SAM" id="Coils"/>
    </source>
</evidence>
<dbReference type="Pfam" id="PF04967">
    <property type="entry name" value="HTH_10"/>
    <property type="match status" value="1"/>
</dbReference>
<keyword evidence="3" id="KW-0175">Coiled coil</keyword>
<evidence type="ECO:0000313" key="8">
    <source>
        <dbReference type="Proteomes" id="UP001596432"/>
    </source>
</evidence>
<feature type="domain" description="PAS" evidence="5">
    <location>
        <begin position="429"/>
        <end position="474"/>
    </location>
</feature>
<evidence type="ECO:0000256" key="1">
    <source>
        <dbReference type="ARBA" id="ARBA00023015"/>
    </source>
</evidence>
<accession>A0ABD5XYB7</accession>
<dbReference type="SMART" id="SM00065">
    <property type="entry name" value="GAF"/>
    <property type="match status" value="3"/>
</dbReference>
<dbReference type="InterPro" id="IPR029016">
    <property type="entry name" value="GAF-like_dom_sf"/>
</dbReference>
<dbReference type="NCBIfam" id="TIGR00229">
    <property type="entry name" value="sensory_box"/>
    <property type="match status" value="2"/>
</dbReference>
<dbReference type="PANTHER" id="PTHR34236">
    <property type="entry name" value="DIMETHYL SULFOXIDE REDUCTASE TRANSCRIPTIONAL ACTIVATOR"/>
    <property type="match status" value="1"/>
</dbReference>
<dbReference type="InterPro" id="IPR000700">
    <property type="entry name" value="PAS-assoc_C"/>
</dbReference>
<dbReference type="Gene3D" id="3.30.450.20">
    <property type="entry name" value="PAS domain"/>
    <property type="match status" value="2"/>
</dbReference>
<dbReference type="InterPro" id="IPR007050">
    <property type="entry name" value="HTH_bacterioopsin"/>
</dbReference>
<dbReference type="PANTHER" id="PTHR34236:SF1">
    <property type="entry name" value="DIMETHYL SULFOXIDE REDUCTASE TRANSCRIPTIONAL ACTIVATOR"/>
    <property type="match status" value="1"/>
</dbReference>
<dbReference type="AlphaFoldDB" id="A0ABD5XYB7"/>
<dbReference type="InterPro" id="IPR035965">
    <property type="entry name" value="PAS-like_dom_sf"/>
</dbReference>
<keyword evidence="2" id="KW-0804">Transcription</keyword>
<dbReference type="PROSITE" id="PS50112">
    <property type="entry name" value="PAS"/>
    <property type="match status" value="2"/>
</dbReference>
<keyword evidence="1" id="KW-0805">Transcription regulation</keyword>
<dbReference type="InterPro" id="IPR031803">
    <property type="entry name" value="BAT_GAF/HTH-assoc"/>
</dbReference>
<dbReference type="EMBL" id="JBHTAS010000001">
    <property type="protein sequence ID" value="MFC7140127.1"/>
    <property type="molecule type" value="Genomic_DNA"/>
</dbReference>
<dbReference type="Pfam" id="PF00989">
    <property type="entry name" value="PAS"/>
    <property type="match status" value="1"/>
</dbReference>
<dbReference type="InterPro" id="IPR013656">
    <property type="entry name" value="PAS_4"/>
</dbReference>
<dbReference type="GeneID" id="78820405"/>
<dbReference type="Pfam" id="PF13185">
    <property type="entry name" value="GAF_2"/>
    <property type="match status" value="3"/>
</dbReference>
<feature type="domain" description="PAS" evidence="5">
    <location>
        <begin position="151"/>
        <end position="221"/>
    </location>
</feature>
<sequence>MSGSGRVLVVGRRSGRVSAVADELAAAGSLSTETGTADTPSEIDDPTTVDCLVWVGDATADGLADLVGRAGGRAGTPVVVVGDGDLTPEAAFDAGVADYVRAGGGEAAVLARRIERLLADAADSVDGDSAAAADGGGEQAERLRGGAASTAETSAERVLDRVDRGVVGLDDDLRVTYLNSRAEDALGRPRDEVVGEDVWDVFPEAEGTVCEREYREALESQTVRSFETYDEATESWLEVTVFPAPDGLSVSLRDVTDRKRTKAELERNERALRDLQRLASSRDLSFPEKLDRALAVGCERLGLELGYLTRIEDGTQTIVATYGDPEAFEPGSSAPLCETYCRRALDADGVLAVEDTAAAGWNDDRADERFGLECYLGGTLLVGGERYGTLCFGSDRTREAPFSDAEETFIELLIEWVSYELERREHERELGRYETIVRSVDDGVYELDADGRFTFVNPALCRITGYEPDELVGEHVSVIKGDEATEDAVAALLAGDETERTVESVVQRERGPPVPCEDSMTVRTDEDGDVRAVVGVVRDVTEQKAQREMLSELVTSSRSLMQARDREEVAEMAARAVSDVLGFDLNVVRLFDRDEDRLHPAGTTDAVVERGLATPSYDVDEGGPGRAFVDGEMVVDEGTSTTADGSGDDRENGGVRSALHIPMGVHGTISIGSEDPDDFSNVDRRAAQLLATSAAAAANRAKREQEVRDARERVDTLVDRINGLIENTVEVLVQAGTREELERGVVEQLVATDPYAFAWIGQPDLAADRVEAAAWDGDVPELESAVESLSLDRAAARDGADPAALALDDETIHIVDDLADAPAGSVHAVAHEAGLGSMIAVPLTYKDASYGVLCVYAPATDAFADREQVVLSALGRAVANAVNAIESGRILSTDRVVELEFTVRDSDLLFGRLSAQTDAALDLTGSVHESDGSLRLYVAASGADAGELESILAGDDAVTSATTIVDHDGDVLFEAVVEDSLVEVLADHGAVTRAVTAEDGVARYTIELPYEAEARELFELVADRYEGTDLVGYHEHERPVRTRQEFREAVTDRFTDRQETAIRTAFLGGFFEWPRDVDGDDLAESMDISRPTYHQHLRAAQRKVFDELFDPHSGRRA</sequence>
<dbReference type="Gene3D" id="3.30.450.40">
    <property type="match status" value="3"/>
</dbReference>
<dbReference type="RefSeq" id="WP_274325694.1">
    <property type="nucleotide sequence ID" value="NZ_CP118158.1"/>
</dbReference>
<dbReference type="InterPro" id="IPR000014">
    <property type="entry name" value="PAS"/>
</dbReference>
<gene>
    <name evidence="7" type="ORF">ACFQMA_09820</name>
</gene>
<feature type="region of interest" description="Disordered" evidence="4">
    <location>
        <begin position="125"/>
        <end position="149"/>
    </location>
</feature>
<comment type="caution">
    <text evidence="7">The sequence shown here is derived from an EMBL/GenBank/DDBJ whole genome shotgun (WGS) entry which is preliminary data.</text>
</comment>
<dbReference type="Pfam" id="PF15915">
    <property type="entry name" value="BAT"/>
    <property type="match status" value="1"/>
</dbReference>
<feature type="domain" description="PAC" evidence="6">
    <location>
        <begin position="500"/>
        <end position="552"/>
    </location>
</feature>
<organism evidence="7 8">
    <name type="scientific">Halosimplex aquaticum</name>
    <dbReference type="NCBI Taxonomy" id="3026162"/>
    <lineage>
        <taxon>Archaea</taxon>
        <taxon>Methanobacteriati</taxon>
        <taxon>Methanobacteriota</taxon>
        <taxon>Stenosarchaea group</taxon>
        <taxon>Halobacteria</taxon>
        <taxon>Halobacteriales</taxon>
        <taxon>Haloarculaceae</taxon>
        <taxon>Halosimplex</taxon>
    </lineage>
</organism>
<dbReference type="SUPFAM" id="SSF55785">
    <property type="entry name" value="PYP-like sensor domain (PAS domain)"/>
    <property type="match status" value="2"/>
</dbReference>